<evidence type="ECO:0000313" key="2">
    <source>
        <dbReference type="Proteomes" id="UP000027037"/>
    </source>
</evidence>
<accession>A0A062U7H8</accession>
<dbReference type="Pfam" id="PF04325">
    <property type="entry name" value="DUF465"/>
    <property type="match status" value="1"/>
</dbReference>
<comment type="caution">
    <text evidence="1">The sequence shown here is derived from an EMBL/GenBank/DDBJ whole genome shotgun (WGS) entry which is preliminary data.</text>
</comment>
<sequence>MADRIHELKEADAHFARLAQEYYDINRKIHRIETDVEPASDAFQNQLRRQRISLKDELYAMLKQPV</sequence>
<dbReference type="AlphaFoldDB" id="A0A062U7H8"/>
<evidence type="ECO:0000313" key="1">
    <source>
        <dbReference type="EMBL" id="KCZ56311.1"/>
    </source>
</evidence>
<dbReference type="PATRIC" id="fig|1280946.3.peg.732"/>
<gene>
    <name evidence="1" type="ORF">HY29_09680</name>
</gene>
<evidence type="ECO:0008006" key="3">
    <source>
        <dbReference type="Google" id="ProtNLM"/>
    </source>
</evidence>
<protein>
    <recommendedName>
        <fullName evidence="3">DUF465 domain-containing protein</fullName>
    </recommendedName>
</protein>
<keyword evidence="2" id="KW-1185">Reference proteome</keyword>
<dbReference type="InterPro" id="IPR038444">
    <property type="entry name" value="DUF465_sf"/>
</dbReference>
<dbReference type="Proteomes" id="UP000027037">
    <property type="component" value="Unassembled WGS sequence"/>
</dbReference>
<reference evidence="1 2" key="1">
    <citation type="journal article" date="2014" name="Antonie Van Leeuwenhoek">
        <title>Hyphomonas beringensis sp. nov. and Hyphomonas chukchiensis sp. nov., isolated from surface seawater of the Bering Sea and Chukchi Sea.</title>
        <authorList>
            <person name="Li C."/>
            <person name="Lai Q."/>
            <person name="Li G."/>
            <person name="Dong C."/>
            <person name="Wang J."/>
            <person name="Liao Y."/>
            <person name="Shao Z."/>
        </authorList>
    </citation>
    <scope>NUCLEOTIDE SEQUENCE [LARGE SCALE GENOMIC DNA]</scope>
    <source>
        <strain evidence="1 2">25B14_1</strain>
    </source>
</reference>
<organism evidence="1 2">
    <name type="scientific">Hyphomonas beringensis</name>
    <dbReference type="NCBI Taxonomy" id="1280946"/>
    <lineage>
        <taxon>Bacteria</taxon>
        <taxon>Pseudomonadati</taxon>
        <taxon>Pseudomonadota</taxon>
        <taxon>Alphaproteobacteria</taxon>
        <taxon>Hyphomonadales</taxon>
        <taxon>Hyphomonadaceae</taxon>
        <taxon>Hyphomonas</taxon>
    </lineage>
</organism>
<dbReference type="STRING" id="1280946.HY29_09680"/>
<dbReference type="InterPro" id="IPR007420">
    <property type="entry name" value="DUF465"/>
</dbReference>
<dbReference type="EMBL" id="AWFF01000025">
    <property type="protein sequence ID" value="KCZ56311.1"/>
    <property type="molecule type" value="Genomic_DNA"/>
</dbReference>
<dbReference type="Gene3D" id="6.10.280.50">
    <property type="match status" value="1"/>
</dbReference>
<name>A0A062U7H8_9PROT</name>
<proteinExistence type="predicted"/>
<dbReference type="eggNOG" id="COG2841">
    <property type="taxonomic scope" value="Bacteria"/>
</dbReference>